<evidence type="ECO:0000313" key="2">
    <source>
        <dbReference type="EMBL" id="KFN45660.1"/>
    </source>
</evidence>
<accession>A0A091BMV2</accession>
<gene>
    <name evidence="2" type="ORF">N787_12370</name>
</gene>
<dbReference type="InterPro" id="IPR029058">
    <property type="entry name" value="AB_hydrolase_fold"/>
</dbReference>
<dbReference type="eggNOG" id="COG2267">
    <property type="taxonomic scope" value="Bacteria"/>
</dbReference>
<feature type="domain" description="AB hydrolase-1" evidence="1">
    <location>
        <begin position="2"/>
        <end position="207"/>
    </location>
</feature>
<dbReference type="InterPro" id="IPR000073">
    <property type="entry name" value="AB_hydrolase_1"/>
</dbReference>
<comment type="caution">
    <text evidence="2">The sequence shown here is derived from an EMBL/GenBank/DDBJ whole genome shotgun (WGS) entry which is preliminary data.</text>
</comment>
<dbReference type="Pfam" id="PF12697">
    <property type="entry name" value="Abhydrolase_6"/>
    <property type="match status" value="1"/>
</dbReference>
<dbReference type="Proteomes" id="UP000029393">
    <property type="component" value="Unassembled WGS sequence"/>
</dbReference>
<dbReference type="SUPFAM" id="SSF53474">
    <property type="entry name" value="alpha/beta-Hydrolases"/>
    <property type="match status" value="1"/>
</dbReference>
<organism evidence="2 3">
    <name type="scientific">Arenimonas metalli CF5-1</name>
    <dbReference type="NCBI Taxonomy" id="1384056"/>
    <lineage>
        <taxon>Bacteria</taxon>
        <taxon>Pseudomonadati</taxon>
        <taxon>Pseudomonadota</taxon>
        <taxon>Gammaproteobacteria</taxon>
        <taxon>Lysobacterales</taxon>
        <taxon>Lysobacteraceae</taxon>
        <taxon>Arenimonas</taxon>
    </lineage>
</organism>
<dbReference type="PATRIC" id="fig|1384056.3.peg.1802"/>
<evidence type="ECO:0000313" key="3">
    <source>
        <dbReference type="Proteomes" id="UP000029393"/>
    </source>
</evidence>
<protein>
    <recommendedName>
        <fullName evidence="1">AB hydrolase-1 domain-containing protein</fullName>
    </recommendedName>
</protein>
<reference evidence="2 3" key="1">
    <citation type="submission" date="2013-09" db="EMBL/GenBank/DDBJ databases">
        <title>Genome sequencing of Arenimonas metalli.</title>
        <authorList>
            <person name="Chen F."/>
            <person name="Wang G."/>
        </authorList>
    </citation>
    <scope>NUCLEOTIDE SEQUENCE [LARGE SCALE GENOMIC DNA]</scope>
    <source>
        <strain evidence="2 3">CF5-1</strain>
    </source>
</reference>
<dbReference type="STRING" id="1384056.N787_12370"/>
<keyword evidence="3" id="KW-1185">Reference proteome</keyword>
<name>A0A091BMV2_9GAMM</name>
<proteinExistence type="predicted"/>
<dbReference type="AlphaFoldDB" id="A0A091BMV2"/>
<sequence>MHGAGGGGWEWDAWVRGFAAEGWRVFAPDLQPAVDGLAATRLADYRAQVADWLARARREADRVALVGASLGGLLVLLEGATADARVLVNPMPPAGMPAEPSPAVIPWRQRASVAGTRRAIPEADAAAALFAFPRWRDESGTVMDAARAGFAPPASRAPTLVMASREDADVPFEASAALAAALGAAFLPLAGSHVAPLLGRDAPAVAAAAAQWLDTPVGGTSVPMPLAEQHRD</sequence>
<dbReference type="Gene3D" id="3.40.50.1820">
    <property type="entry name" value="alpha/beta hydrolase"/>
    <property type="match status" value="1"/>
</dbReference>
<evidence type="ECO:0000259" key="1">
    <source>
        <dbReference type="Pfam" id="PF12697"/>
    </source>
</evidence>
<dbReference type="EMBL" id="AVCK01000025">
    <property type="protein sequence ID" value="KFN45660.1"/>
    <property type="molecule type" value="Genomic_DNA"/>
</dbReference>